<dbReference type="GO" id="GO:0005737">
    <property type="term" value="C:cytoplasm"/>
    <property type="evidence" value="ECO:0007669"/>
    <property type="project" value="UniProtKB-SubCell"/>
</dbReference>
<organism evidence="12 13">
    <name type="scientific">Syntrophotalea carbinolica (strain DSM 2380 / NBRC 103641 / GraBd1)</name>
    <name type="common">Pelobacter carbinolicus</name>
    <dbReference type="NCBI Taxonomy" id="338963"/>
    <lineage>
        <taxon>Bacteria</taxon>
        <taxon>Pseudomonadati</taxon>
        <taxon>Thermodesulfobacteriota</taxon>
        <taxon>Desulfuromonadia</taxon>
        <taxon>Desulfuromonadales</taxon>
        <taxon>Syntrophotaleaceae</taxon>
        <taxon>Syntrophotalea</taxon>
    </lineage>
</organism>
<comment type="catalytic activity">
    <reaction evidence="1 9 10">
        <text>[protein]-peptidylproline (omega=180) = [protein]-peptidylproline (omega=0)</text>
        <dbReference type="Rhea" id="RHEA:16237"/>
        <dbReference type="Rhea" id="RHEA-COMP:10747"/>
        <dbReference type="Rhea" id="RHEA-COMP:10748"/>
        <dbReference type="ChEBI" id="CHEBI:83833"/>
        <dbReference type="ChEBI" id="CHEBI:83834"/>
        <dbReference type="EC" id="5.2.1.8"/>
    </reaction>
</comment>
<keyword evidence="13" id="KW-1185">Reference proteome</keyword>
<protein>
    <recommendedName>
        <fullName evidence="10">Peptidyl-prolyl cis-trans isomerase</fullName>
        <ecNumber evidence="10">5.2.1.8</ecNumber>
    </recommendedName>
</protein>
<gene>
    <name evidence="12" type="ordered locus">Pcar_2077</name>
</gene>
<keyword evidence="7 9" id="KW-0413">Isomerase</keyword>
<dbReference type="AlphaFoldDB" id="Q3A2U0"/>
<evidence type="ECO:0000256" key="6">
    <source>
        <dbReference type="ARBA" id="ARBA00023186"/>
    </source>
</evidence>
<keyword evidence="6" id="KW-0143">Chaperone</keyword>
<evidence type="ECO:0000256" key="9">
    <source>
        <dbReference type="PROSITE-ProRule" id="PRU00277"/>
    </source>
</evidence>
<dbReference type="Pfam" id="PF00254">
    <property type="entry name" value="FKBP_C"/>
    <property type="match status" value="1"/>
</dbReference>
<evidence type="ECO:0000256" key="5">
    <source>
        <dbReference type="ARBA" id="ARBA00023110"/>
    </source>
</evidence>
<evidence type="ECO:0000256" key="2">
    <source>
        <dbReference type="ARBA" id="ARBA00004496"/>
    </source>
</evidence>
<comment type="function">
    <text evidence="8">Also involved in hydrogenase metallocenter assembly, probably by participating in the nickel insertion step. This function in hydrogenase biosynthesis requires chaperone activity and the presence of the metal-binding domain, but not PPIase activity.</text>
</comment>
<dbReference type="EMBL" id="CP000142">
    <property type="protein sequence ID" value="ABA89317.1"/>
    <property type="molecule type" value="Genomic_DNA"/>
</dbReference>
<reference evidence="12 13" key="2">
    <citation type="journal article" date="2012" name="BMC Genomics">
        <title>The genome of Pelobacter carbinolicus reveals surprising metabolic capabilities and physiological features.</title>
        <authorList>
            <person name="Aklujkar M."/>
            <person name="Haveman S.A."/>
            <person name="Didonato R.Jr."/>
            <person name="Chertkov O."/>
            <person name="Han C.S."/>
            <person name="Land M.L."/>
            <person name="Brown P."/>
            <person name="Lovley D.R."/>
        </authorList>
    </citation>
    <scope>NUCLEOTIDE SEQUENCE [LARGE SCALE GENOMIC DNA]</scope>
    <source>
        <strain evidence="13">DSM 2380 / NBRC 103641 / GraBd1</strain>
    </source>
</reference>
<dbReference type="EC" id="5.2.1.8" evidence="10"/>
<feature type="domain" description="PPIase FKBP-type" evidence="11">
    <location>
        <begin position="8"/>
        <end position="85"/>
    </location>
</feature>
<dbReference type="PANTHER" id="PTHR47861:SF3">
    <property type="entry name" value="FKBP-TYPE PEPTIDYL-PROLYL CIS-TRANS ISOMERASE SLYD"/>
    <property type="match status" value="1"/>
</dbReference>
<dbReference type="KEGG" id="pca:Pcar_2077"/>
<evidence type="ECO:0000256" key="10">
    <source>
        <dbReference type="RuleBase" id="RU003915"/>
    </source>
</evidence>
<dbReference type="GO" id="GO:0042026">
    <property type="term" value="P:protein refolding"/>
    <property type="evidence" value="ECO:0007669"/>
    <property type="project" value="UniProtKB-ARBA"/>
</dbReference>
<dbReference type="Proteomes" id="UP000002534">
    <property type="component" value="Chromosome"/>
</dbReference>
<comment type="similarity">
    <text evidence="3 10">Belongs to the FKBP-type PPIase family.</text>
</comment>
<dbReference type="OrthoDB" id="9808891at2"/>
<evidence type="ECO:0000256" key="1">
    <source>
        <dbReference type="ARBA" id="ARBA00000971"/>
    </source>
</evidence>
<evidence type="ECO:0000256" key="7">
    <source>
        <dbReference type="ARBA" id="ARBA00023235"/>
    </source>
</evidence>
<dbReference type="Gene3D" id="3.10.50.40">
    <property type="match status" value="1"/>
</dbReference>
<proteinExistence type="inferred from homology"/>
<dbReference type="eggNOG" id="COG1047">
    <property type="taxonomic scope" value="Bacteria"/>
</dbReference>
<dbReference type="RefSeq" id="WP_011341829.1">
    <property type="nucleotide sequence ID" value="NC_007498.2"/>
</dbReference>
<sequence length="152" mass="16352">MTEQVKDGDVVRVRYTGRYQDGEVFDSTDGRAPFTFVVGSGAVVKGFDEAVIGMRAGERTQVTIGPDKAYGPHKEEYVLSIPRSSMPAQMSVSTGMQLKLPLQGGKAMTATVTKVTRELIRLDGNHPMAGKTLVFDIEIVATGLKPTDLFGG</sequence>
<dbReference type="PROSITE" id="PS50059">
    <property type="entry name" value="FKBP_PPIASE"/>
    <property type="match status" value="1"/>
</dbReference>
<evidence type="ECO:0000313" key="13">
    <source>
        <dbReference type="Proteomes" id="UP000002534"/>
    </source>
</evidence>
<dbReference type="InterPro" id="IPR001179">
    <property type="entry name" value="PPIase_FKBP_dom"/>
</dbReference>
<dbReference type="PANTHER" id="PTHR47861">
    <property type="entry name" value="FKBP-TYPE PEPTIDYL-PROLYL CIS-TRANS ISOMERASE SLYD"/>
    <property type="match status" value="1"/>
</dbReference>
<evidence type="ECO:0000256" key="8">
    <source>
        <dbReference type="ARBA" id="ARBA00037071"/>
    </source>
</evidence>
<evidence type="ECO:0000256" key="4">
    <source>
        <dbReference type="ARBA" id="ARBA00022490"/>
    </source>
</evidence>
<reference evidence="13" key="1">
    <citation type="submission" date="2005-10" db="EMBL/GenBank/DDBJ databases">
        <title>Complete sequence of Pelobacter carbinolicus DSM 2380.</title>
        <authorList>
            <person name="Copeland A."/>
            <person name="Lucas S."/>
            <person name="Lapidus A."/>
            <person name="Barry K."/>
            <person name="Detter J.C."/>
            <person name="Glavina T."/>
            <person name="Hammon N."/>
            <person name="Israni S."/>
            <person name="Pitluck S."/>
            <person name="Chertkov O."/>
            <person name="Schmutz J."/>
            <person name="Larimer F."/>
            <person name="Land M."/>
            <person name="Kyrpides N."/>
            <person name="Ivanova N."/>
            <person name="Richardson P."/>
        </authorList>
    </citation>
    <scope>NUCLEOTIDE SEQUENCE [LARGE SCALE GENOMIC DNA]</scope>
    <source>
        <strain evidence="13">DSM 2380 / NBRC 103641 / GraBd1</strain>
    </source>
</reference>
<dbReference type="SUPFAM" id="SSF54534">
    <property type="entry name" value="FKBP-like"/>
    <property type="match status" value="1"/>
</dbReference>
<comment type="subcellular location">
    <subcellularLocation>
        <location evidence="2">Cytoplasm</location>
    </subcellularLocation>
</comment>
<keyword evidence="5 9" id="KW-0697">Rotamase</keyword>
<dbReference type="STRING" id="338963.Pcar_2077"/>
<evidence type="ECO:0000313" key="12">
    <source>
        <dbReference type="EMBL" id="ABA89317.1"/>
    </source>
</evidence>
<dbReference type="HOGENOM" id="CLU_098197_2_1_7"/>
<evidence type="ECO:0000256" key="3">
    <source>
        <dbReference type="ARBA" id="ARBA00006577"/>
    </source>
</evidence>
<dbReference type="GO" id="GO:0003755">
    <property type="term" value="F:peptidyl-prolyl cis-trans isomerase activity"/>
    <property type="evidence" value="ECO:0007669"/>
    <property type="project" value="UniProtKB-UniRule"/>
</dbReference>
<keyword evidence="4" id="KW-0963">Cytoplasm</keyword>
<evidence type="ECO:0000259" key="11">
    <source>
        <dbReference type="PROSITE" id="PS50059"/>
    </source>
</evidence>
<dbReference type="InterPro" id="IPR046357">
    <property type="entry name" value="PPIase_dom_sf"/>
</dbReference>
<name>Q3A2U0_SYNC1</name>
<accession>Q3A2U0</accession>